<dbReference type="InterPro" id="IPR001387">
    <property type="entry name" value="Cro/C1-type_HTH"/>
</dbReference>
<dbReference type="Gene3D" id="3.30.300.180">
    <property type="match status" value="1"/>
</dbReference>
<dbReference type="SUPFAM" id="SSF47413">
    <property type="entry name" value="lambda repressor-like DNA-binding domains"/>
    <property type="match status" value="1"/>
</dbReference>
<feature type="domain" description="HTH cro/C1-type" evidence="2">
    <location>
        <begin position="11"/>
        <end position="65"/>
    </location>
</feature>
<reference evidence="3" key="1">
    <citation type="submission" date="2022-01" db="EMBL/GenBank/DDBJ databases">
        <title>Paenibacillus spongiae sp. nov., isolated from marine sponge.</title>
        <authorList>
            <person name="Li Z."/>
            <person name="Zhang M."/>
        </authorList>
    </citation>
    <scope>NUCLEOTIDE SEQUENCE</scope>
    <source>
        <strain evidence="3">PHS-Z3</strain>
    </source>
</reference>
<keyword evidence="1" id="KW-0238">DNA-binding</keyword>
<evidence type="ECO:0000313" key="3">
    <source>
        <dbReference type="EMBL" id="UVI29485.1"/>
    </source>
</evidence>
<name>A0ABY5S9L6_9BACL</name>
<evidence type="ECO:0000313" key="4">
    <source>
        <dbReference type="Proteomes" id="UP001057877"/>
    </source>
</evidence>
<gene>
    <name evidence="3" type="ORF">L1F29_29380</name>
</gene>
<proteinExistence type="predicted"/>
<dbReference type="Proteomes" id="UP001057877">
    <property type="component" value="Chromosome"/>
</dbReference>
<evidence type="ECO:0000256" key="1">
    <source>
        <dbReference type="ARBA" id="ARBA00023125"/>
    </source>
</evidence>
<dbReference type="RefSeq" id="WP_258385574.1">
    <property type="nucleotide sequence ID" value="NZ_CP091430.1"/>
</dbReference>
<dbReference type="InterPro" id="IPR010982">
    <property type="entry name" value="Lambda_DNA-bd_dom_sf"/>
</dbReference>
<dbReference type="InterPro" id="IPR024633">
    <property type="entry name" value="DnaA_N_dom"/>
</dbReference>
<dbReference type="InterPro" id="IPR038454">
    <property type="entry name" value="DnaA_N_sf"/>
</dbReference>
<protein>
    <submittedName>
        <fullName evidence="3">Helix-turn-helix domain-containing protein</fullName>
    </submittedName>
</protein>
<keyword evidence="4" id="KW-1185">Reference proteome</keyword>
<organism evidence="3 4">
    <name type="scientific">Paenibacillus spongiae</name>
    <dbReference type="NCBI Taxonomy" id="2909671"/>
    <lineage>
        <taxon>Bacteria</taxon>
        <taxon>Bacillati</taxon>
        <taxon>Bacillota</taxon>
        <taxon>Bacilli</taxon>
        <taxon>Bacillales</taxon>
        <taxon>Paenibacillaceae</taxon>
        <taxon>Paenibacillus</taxon>
    </lineage>
</organism>
<dbReference type="SMART" id="SM00530">
    <property type="entry name" value="HTH_XRE"/>
    <property type="match status" value="1"/>
</dbReference>
<dbReference type="PANTHER" id="PTHR46558:SF11">
    <property type="entry name" value="HTH-TYPE TRANSCRIPTIONAL REGULATOR XRE"/>
    <property type="match status" value="1"/>
</dbReference>
<dbReference type="Pfam" id="PF11638">
    <property type="entry name" value="DnaA_N"/>
    <property type="match status" value="1"/>
</dbReference>
<accession>A0ABY5S9L6</accession>
<dbReference type="PROSITE" id="PS50943">
    <property type="entry name" value="HTH_CROC1"/>
    <property type="match status" value="1"/>
</dbReference>
<dbReference type="PANTHER" id="PTHR46558">
    <property type="entry name" value="TRACRIPTIONAL REGULATORY PROTEIN-RELATED-RELATED"/>
    <property type="match status" value="1"/>
</dbReference>
<dbReference type="EMBL" id="CP091430">
    <property type="protein sequence ID" value="UVI29485.1"/>
    <property type="molecule type" value="Genomic_DNA"/>
</dbReference>
<evidence type="ECO:0000259" key="2">
    <source>
        <dbReference type="PROSITE" id="PS50943"/>
    </source>
</evidence>
<dbReference type="CDD" id="cd00093">
    <property type="entry name" value="HTH_XRE"/>
    <property type="match status" value="1"/>
</dbReference>
<dbReference type="Pfam" id="PF01381">
    <property type="entry name" value="HTH_3"/>
    <property type="match status" value="1"/>
</dbReference>
<sequence length="183" mass="20810">MLDNKQIGKRILIQRKGLKLTQAELADQLSVSHQAVSKWENGECLPDIELLLRMARMFRLTVEELLLDERLSGEPAVKGGGCQEDGSLLWTEVLENIKKQLSTPSYNTWFRHTSAEFDGDSLIVYSPTIFVTEWLYSRYASLIINTIEQLRGESELQIRFQTSPAAYSHSLHGGIDSRRAILE</sequence>
<dbReference type="Gene3D" id="1.10.260.40">
    <property type="entry name" value="lambda repressor-like DNA-binding domains"/>
    <property type="match status" value="1"/>
</dbReference>